<proteinExistence type="predicted"/>
<dbReference type="InterPro" id="IPR036291">
    <property type="entry name" value="NAD(P)-bd_dom_sf"/>
</dbReference>
<dbReference type="SUPFAM" id="SSF51735">
    <property type="entry name" value="NAD(P)-binding Rossmann-fold domains"/>
    <property type="match status" value="1"/>
</dbReference>
<dbReference type="EMBL" id="DSGB01000005">
    <property type="protein sequence ID" value="HER96089.1"/>
    <property type="molecule type" value="Genomic_DNA"/>
</dbReference>
<dbReference type="PANTHER" id="PTHR48106">
    <property type="entry name" value="QUINONE OXIDOREDUCTASE PIG3-RELATED"/>
    <property type="match status" value="1"/>
</dbReference>
<name>A0A7V2B0K7_RHOMR</name>
<accession>A0A7V2B0K7</accession>
<dbReference type="GO" id="GO:0016651">
    <property type="term" value="F:oxidoreductase activity, acting on NAD(P)H"/>
    <property type="evidence" value="ECO:0007669"/>
    <property type="project" value="TreeGrafter"/>
</dbReference>
<keyword evidence="1" id="KW-0521">NADP</keyword>
<organism evidence="4">
    <name type="scientific">Rhodothermus marinus</name>
    <name type="common">Rhodothermus obamensis</name>
    <dbReference type="NCBI Taxonomy" id="29549"/>
    <lineage>
        <taxon>Bacteria</taxon>
        <taxon>Pseudomonadati</taxon>
        <taxon>Rhodothermota</taxon>
        <taxon>Rhodothermia</taxon>
        <taxon>Rhodothermales</taxon>
        <taxon>Rhodothermaceae</taxon>
        <taxon>Rhodothermus</taxon>
    </lineage>
</organism>
<dbReference type="NCBIfam" id="TIGR02824">
    <property type="entry name" value="quinone_pig3"/>
    <property type="match status" value="1"/>
</dbReference>
<dbReference type="SMART" id="SM00829">
    <property type="entry name" value="PKS_ER"/>
    <property type="match status" value="1"/>
</dbReference>
<evidence type="ECO:0000256" key="2">
    <source>
        <dbReference type="ARBA" id="ARBA00023002"/>
    </source>
</evidence>
<gene>
    <name evidence="4" type="ORF">ENO59_06175</name>
</gene>
<dbReference type="Gene3D" id="3.90.180.10">
    <property type="entry name" value="Medium-chain alcohol dehydrogenases, catalytic domain"/>
    <property type="match status" value="1"/>
</dbReference>
<comment type="caution">
    <text evidence="4">The sequence shown here is derived from an EMBL/GenBank/DDBJ whole genome shotgun (WGS) entry which is preliminary data.</text>
</comment>
<dbReference type="PANTHER" id="PTHR48106:SF18">
    <property type="entry name" value="QUINONE OXIDOREDUCTASE PIG3"/>
    <property type="match status" value="1"/>
</dbReference>
<dbReference type="SUPFAM" id="SSF50129">
    <property type="entry name" value="GroES-like"/>
    <property type="match status" value="1"/>
</dbReference>
<dbReference type="Pfam" id="PF08240">
    <property type="entry name" value="ADH_N"/>
    <property type="match status" value="1"/>
</dbReference>
<keyword evidence="2" id="KW-0560">Oxidoreductase</keyword>
<dbReference type="Pfam" id="PF13602">
    <property type="entry name" value="ADH_zinc_N_2"/>
    <property type="match status" value="1"/>
</dbReference>
<reference evidence="4" key="1">
    <citation type="journal article" date="2020" name="mSystems">
        <title>Genome- and Community-Level Interaction Insights into Carbon Utilization and Element Cycling Functions of Hydrothermarchaeota in Hydrothermal Sediment.</title>
        <authorList>
            <person name="Zhou Z."/>
            <person name="Liu Y."/>
            <person name="Xu W."/>
            <person name="Pan J."/>
            <person name="Luo Z.H."/>
            <person name="Li M."/>
        </authorList>
    </citation>
    <scope>NUCLEOTIDE SEQUENCE [LARGE SCALE GENOMIC DNA]</scope>
    <source>
        <strain evidence="4">SpSt-143</strain>
    </source>
</reference>
<evidence type="ECO:0000259" key="3">
    <source>
        <dbReference type="SMART" id="SM00829"/>
    </source>
</evidence>
<dbReference type="InterPro" id="IPR014189">
    <property type="entry name" value="Quinone_OxRdtase_PIG3"/>
</dbReference>
<evidence type="ECO:0000256" key="1">
    <source>
        <dbReference type="ARBA" id="ARBA00022857"/>
    </source>
</evidence>
<evidence type="ECO:0000313" key="4">
    <source>
        <dbReference type="EMBL" id="HER96089.1"/>
    </source>
</evidence>
<dbReference type="GO" id="GO:0070402">
    <property type="term" value="F:NADPH binding"/>
    <property type="evidence" value="ECO:0007669"/>
    <property type="project" value="TreeGrafter"/>
</dbReference>
<feature type="domain" description="Enoyl reductase (ER)" evidence="3">
    <location>
        <begin position="10"/>
        <end position="323"/>
    </location>
</feature>
<protein>
    <submittedName>
        <fullName evidence="4">NAD(P)H-quinone oxidoreductase</fullName>
    </submittedName>
</protein>
<dbReference type="InterPro" id="IPR011032">
    <property type="entry name" value="GroES-like_sf"/>
</dbReference>
<sequence length="326" mass="35052">MRAVLLRASGGPEVLYLGEYPTPTPGPGELLVRVQAASVNRADILQREGKYPPPPGASPILGLDIAGTVAALGPGVTHWQVGDRVFGLLEGGGYAEYAVLPAGMAMPIPENLSFEEAAAIPEVFLTAYQALVWLGELQAGEQVLIHAGASGVGTAAIQLARRLGAKVHVTASAAKHEACRALGAETTIDYHSEDFTARVLEATEGKGVSLIIDFIGAPYLKPNLHCLATDGRIVLLATIGGSRVETLDLRLLFAKRARLIASTLRNRSRDYKVRLTQEFAERFLADFAKGRLRPVLDRIYDWSEVADAHRRLEANQHVGKIVLRIA</sequence>
<dbReference type="CDD" id="cd05276">
    <property type="entry name" value="p53_inducible_oxidoreductase"/>
    <property type="match status" value="1"/>
</dbReference>
<dbReference type="InterPro" id="IPR020843">
    <property type="entry name" value="ER"/>
</dbReference>
<dbReference type="InterPro" id="IPR013154">
    <property type="entry name" value="ADH-like_N"/>
</dbReference>
<dbReference type="Gene3D" id="3.40.50.720">
    <property type="entry name" value="NAD(P)-binding Rossmann-like Domain"/>
    <property type="match status" value="1"/>
</dbReference>
<dbReference type="AlphaFoldDB" id="A0A7V2B0K7"/>